<feature type="region of interest" description="Disordered" evidence="1">
    <location>
        <begin position="164"/>
        <end position="200"/>
    </location>
</feature>
<name>A0A182PSI0_9DIPT</name>
<feature type="compositionally biased region" description="Polar residues" evidence="1">
    <location>
        <begin position="78"/>
        <end position="88"/>
    </location>
</feature>
<dbReference type="Proteomes" id="UP000075885">
    <property type="component" value="Unassembled WGS sequence"/>
</dbReference>
<feature type="compositionally biased region" description="Low complexity" evidence="1">
    <location>
        <begin position="164"/>
        <end position="188"/>
    </location>
</feature>
<reference evidence="3" key="1">
    <citation type="submission" date="2013-03" db="EMBL/GenBank/DDBJ databases">
        <title>The Genome Sequence of Anopheles epiroticus epiroticus2.</title>
        <authorList>
            <consortium name="The Broad Institute Genomics Platform"/>
            <person name="Neafsey D.E."/>
            <person name="Howell P."/>
            <person name="Walker B."/>
            <person name="Young S.K."/>
            <person name="Zeng Q."/>
            <person name="Gargeya S."/>
            <person name="Fitzgerald M."/>
            <person name="Haas B."/>
            <person name="Abouelleil A."/>
            <person name="Allen A.W."/>
            <person name="Alvarado L."/>
            <person name="Arachchi H.M."/>
            <person name="Berlin A.M."/>
            <person name="Chapman S.B."/>
            <person name="Gainer-Dewar J."/>
            <person name="Goldberg J."/>
            <person name="Griggs A."/>
            <person name="Gujja S."/>
            <person name="Hansen M."/>
            <person name="Howarth C."/>
            <person name="Imamovic A."/>
            <person name="Ireland A."/>
            <person name="Larimer J."/>
            <person name="McCowan C."/>
            <person name="Murphy C."/>
            <person name="Pearson M."/>
            <person name="Poon T.W."/>
            <person name="Priest M."/>
            <person name="Roberts A."/>
            <person name="Saif S."/>
            <person name="Shea T."/>
            <person name="Sisk P."/>
            <person name="Sykes S."/>
            <person name="Wortman J."/>
            <person name="Nusbaum C."/>
            <person name="Birren B."/>
        </authorList>
    </citation>
    <scope>NUCLEOTIDE SEQUENCE [LARGE SCALE GENOMIC DNA]</scope>
    <source>
        <strain evidence="3">Epiroticus2</strain>
    </source>
</reference>
<dbReference type="AlphaFoldDB" id="A0A182PSI0"/>
<feature type="region of interest" description="Disordered" evidence="1">
    <location>
        <begin position="320"/>
        <end position="374"/>
    </location>
</feature>
<protein>
    <submittedName>
        <fullName evidence="2">Uncharacterized protein</fullName>
    </submittedName>
</protein>
<evidence type="ECO:0000313" key="2">
    <source>
        <dbReference type="EnsemblMetazoa" id="AEPI009915-PA"/>
    </source>
</evidence>
<feature type="region of interest" description="Disordered" evidence="1">
    <location>
        <begin position="66"/>
        <end position="88"/>
    </location>
</feature>
<evidence type="ECO:0000313" key="3">
    <source>
        <dbReference type="Proteomes" id="UP000075885"/>
    </source>
</evidence>
<dbReference type="VEuPathDB" id="VectorBase:AEPI009915"/>
<reference evidence="2" key="2">
    <citation type="submission" date="2020-05" db="UniProtKB">
        <authorList>
            <consortium name="EnsemblMetazoa"/>
        </authorList>
    </citation>
    <scope>IDENTIFICATION</scope>
    <source>
        <strain evidence="2">Epiroticus2</strain>
    </source>
</reference>
<evidence type="ECO:0000256" key="1">
    <source>
        <dbReference type="SAM" id="MobiDB-lite"/>
    </source>
</evidence>
<feature type="compositionally biased region" description="Polar residues" evidence="1">
    <location>
        <begin position="335"/>
        <end position="346"/>
    </location>
</feature>
<feature type="region of interest" description="Disordered" evidence="1">
    <location>
        <begin position="231"/>
        <end position="251"/>
    </location>
</feature>
<accession>A0A182PSI0</accession>
<organism evidence="2 3">
    <name type="scientific">Anopheles epiroticus</name>
    <dbReference type="NCBI Taxonomy" id="199890"/>
    <lineage>
        <taxon>Eukaryota</taxon>
        <taxon>Metazoa</taxon>
        <taxon>Ecdysozoa</taxon>
        <taxon>Arthropoda</taxon>
        <taxon>Hexapoda</taxon>
        <taxon>Insecta</taxon>
        <taxon>Pterygota</taxon>
        <taxon>Neoptera</taxon>
        <taxon>Endopterygota</taxon>
        <taxon>Diptera</taxon>
        <taxon>Nematocera</taxon>
        <taxon>Culicoidea</taxon>
        <taxon>Culicidae</taxon>
        <taxon>Anophelinae</taxon>
        <taxon>Anopheles</taxon>
    </lineage>
</organism>
<dbReference type="EnsemblMetazoa" id="AEPI009915-RA">
    <property type="protein sequence ID" value="AEPI009915-PA"/>
    <property type="gene ID" value="AEPI009915"/>
</dbReference>
<proteinExistence type="predicted"/>
<sequence>MERVRGANSEAATVRHVLRCEAFDSHGEAKENTSFYQNASVVRGFAADACYLNAVFNDSSETFVDEEDGRSYGGIEKSGTNSQTTTAPVVNDPSAMVRVTVASTPAGFGDGAQPFRRSHSMRSSFNSLRGLRTKLKPGASGGTAITGHSARLAYCHLPTVGDLARSPAASSKRSSSSSSSSSRSSSSSTHFARSTGDDMRRSLRNKLHKLKITYNELRRLQTKVLQDRATALDESSECGSESGADGLPENIPPKAAALLMEGFSRTTGVQSSLKVHRRHAPEVTRSVSGREIEGGTCVPVVFVNAASKREDTVPTTATGTHLTVVRRQPPEPENTPITGRKSTQQDGVKVTSEGDRSTQQYVGRRQSESPGHQQLTVTRTATIRKGSVWANNTTSKSFTPEIREGLWDGEKFSEHILLLQECWEGGQSNFLKHRLLSSFSPCHALEPSGWLNGSPQINS</sequence>
<keyword evidence="3" id="KW-1185">Reference proteome</keyword>